<name>A0A7M6DRM4_9CNID</name>
<protein>
    <recommendedName>
        <fullName evidence="3">SOCS box domain-containing protein</fullName>
    </recommendedName>
</protein>
<dbReference type="EnsemblMetazoa" id="CLYHEMT025456.1">
    <property type="protein sequence ID" value="CLYHEMP025456.1"/>
    <property type="gene ID" value="CLYHEMG025456"/>
</dbReference>
<keyword evidence="2" id="KW-1185">Reference proteome</keyword>
<dbReference type="AlphaFoldDB" id="A0A7M6DRM4"/>
<proteinExistence type="predicted"/>
<evidence type="ECO:0000313" key="2">
    <source>
        <dbReference type="Proteomes" id="UP000594262"/>
    </source>
</evidence>
<evidence type="ECO:0000313" key="1">
    <source>
        <dbReference type="EnsemblMetazoa" id="CLYHEMP025456.1"/>
    </source>
</evidence>
<evidence type="ECO:0008006" key="3">
    <source>
        <dbReference type="Google" id="ProtNLM"/>
    </source>
</evidence>
<sequence>MSWSYHQRQNLVPISSIENTSSKSDYEIDDLFGKGDCIGKGFDSSGRYFSYMYASNGIISPPSTLHPVDVTLPVHYFNNSSNQLECQLLRLQLACPSTRNWYLPFYDASSTRWFLFQRNDKINNNKTLTIHTGTLRELFGQLSKNVLTTTFECTIDNTIELDYVAPDFRIISPKVMQEHCFQDGYLILVVLEHYFEHRYCVDIIKFDEKKASLFKRIRNISPSTGLMSIWNCKTFLNLELDMLLIMDYPNKSLLAFDFNGNEYFTHNIEFTLQGYDYFMKFGQLKGSICYLVYGAVNDDDKESQVFQIFNINETGLQLKDEVFLDSFSEKTRIERFFDQFYIIEFQPHPIFGRCFIGFNLIDIQSNDVVISFKFDKLDNVTFNWDKREIVLESKEFDPYHIERSLLPRHYLPSFNRSLKHHARLACLRLNNDQYLKENLPFCLQQYLGFDSYSKMKKESRGLKRSHEQSNG</sequence>
<reference evidence="1" key="1">
    <citation type="submission" date="2021-01" db="UniProtKB">
        <authorList>
            <consortium name="EnsemblMetazoa"/>
        </authorList>
    </citation>
    <scope>IDENTIFICATION</scope>
</reference>
<dbReference type="Proteomes" id="UP000594262">
    <property type="component" value="Unplaced"/>
</dbReference>
<organism evidence="1 2">
    <name type="scientific">Clytia hemisphaerica</name>
    <dbReference type="NCBI Taxonomy" id="252671"/>
    <lineage>
        <taxon>Eukaryota</taxon>
        <taxon>Metazoa</taxon>
        <taxon>Cnidaria</taxon>
        <taxon>Hydrozoa</taxon>
        <taxon>Hydroidolina</taxon>
        <taxon>Leptothecata</taxon>
        <taxon>Obeliida</taxon>
        <taxon>Clytiidae</taxon>
        <taxon>Clytia</taxon>
    </lineage>
</organism>
<accession>A0A7M6DRM4</accession>